<accession>A0ABQ5UCF4</accession>
<dbReference type="InterPro" id="IPR050744">
    <property type="entry name" value="AI-2_Isomerase_LsrG"/>
</dbReference>
<dbReference type="Proteomes" id="UP001161406">
    <property type="component" value="Unassembled WGS sequence"/>
</dbReference>
<organism evidence="2 3">
    <name type="scientific">Devosia yakushimensis</name>
    <dbReference type="NCBI Taxonomy" id="470028"/>
    <lineage>
        <taxon>Bacteria</taxon>
        <taxon>Pseudomonadati</taxon>
        <taxon>Pseudomonadota</taxon>
        <taxon>Alphaproteobacteria</taxon>
        <taxon>Hyphomicrobiales</taxon>
        <taxon>Devosiaceae</taxon>
        <taxon>Devosia</taxon>
    </lineage>
</organism>
<evidence type="ECO:0000313" key="2">
    <source>
        <dbReference type="EMBL" id="GLQ08246.1"/>
    </source>
</evidence>
<sequence length="92" mass="10069">MGKVFLTGYLEVPPDRLEAVQQALPEHIALTRAEPGCLSFSVTQSPEDPTHFLVSETFADQAAFDAHQKRASASAWANITAGLARHYSIRTE</sequence>
<evidence type="ECO:0000313" key="3">
    <source>
        <dbReference type="Proteomes" id="UP001161406"/>
    </source>
</evidence>
<proteinExistence type="predicted"/>
<dbReference type="Pfam" id="PF03992">
    <property type="entry name" value="ABM"/>
    <property type="match status" value="1"/>
</dbReference>
<dbReference type="EMBL" id="BSNG01000001">
    <property type="protein sequence ID" value="GLQ08246.1"/>
    <property type="molecule type" value="Genomic_DNA"/>
</dbReference>
<feature type="domain" description="ABM" evidence="1">
    <location>
        <begin position="4"/>
        <end position="92"/>
    </location>
</feature>
<reference evidence="2" key="1">
    <citation type="journal article" date="2014" name="Int. J. Syst. Evol. Microbiol.">
        <title>Complete genome of a new Firmicutes species belonging to the dominant human colonic microbiota ('Ruminococcus bicirculans') reveals two chromosomes and a selective capacity to utilize plant glucans.</title>
        <authorList>
            <consortium name="NISC Comparative Sequencing Program"/>
            <person name="Wegmann U."/>
            <person name="Louis P."/>
            <person name="Goesmann A."/>
            <person name="Henrissat B."/>
            <person name="Duncan S.H."/>
            <person name="Flint H.J."/>
        </authorList>
    </citation>
    <scope>NUCLEOTIDE SEQUENCE</scope>
    <source>
        <strain evidence="2">NBRC 103855</strain>
    </source>
</reference>
<name>A0ABQ5UCF4_9HYPH</name>
<protein>
    <submittedName>
        <fullName evidence="2">Antibiotic biosynthesis monooxygenase</fullName>
    </submittedName>
</protein>
<dbReference type="RefSeq" id="WP_284387029.1">
    <property type="nucleotide sequence ID" value="NZ_BSNG01000001.1"/>
</dbReference>
<dbReference type="InterPro" id="IPR011008">
    <property type="entry name" value="Dimeric_a/b-barrel"/>
</dbReference>
<dbReference type="GO" id="GO:0004497">
    <property type="term" value="F:monooxygenase activity"/>
    <property type="evidence" value="ECO:0007669"/>
    <property type="project" value="UniProtKB-KW"/>
</dbReference>
<reference evidence="2" key="2">
    <citation type="submission" date="2023-01" db="EMBL/GenBank/DDBJ databases">
        <title>Draft genome sequence of Devosia yakushimensis strain NBRC 103855.</title>
        <authorList>
            <person name="Sun Q."/>
            <person name="Mori K."/>
        </authorList>
    </citation>
    <scope>NUCLEOTIDE SEQUENCE</scope>
    <source>
        <strain evidence="2">NBRC 103855</strain>
    </source>
</reference>
<dbReference type="PANTHER" id="PTHR33336">
    <property type="entry name" value="QUINOL MONOOXYGENASE YGIN-RELATED"/>
    <property type="match status" value="1"/>
</dbReference>
<gene>
    <name evidence="2" type="ORF">GCM10007913_01780</name>
</gene>
<dbReference type="PANTHER" id="PTHR33336:SF3">
    <property type="entry name" value="ABM DOMAIN-CONTAINING PROTEIN"/>
    <property type="match status" value="1"/>
</dbReference>
<dbReference type="PROSITE" id="PS51725">
    <property type="entry name" value="ABM"/>
    <property type="match status" value="1"/>
</dbReference>
<dbReference type="InterPro" id="IPR007138">
    <property type="entry name" value="ABM_dom"/>
</dbReference>
<keyword evidence="2" id="KW-0560">Oxidoreductase</keyword>
<evidence type="ECO:0000259" key="1">
    <source>
        <dbReference type="PROSITE" id="PS51725"/>
    </source>
</evidence>
<dbReference type="Gene3D" id="3.30.70.100">
    <property type="match status" value="1"/>
</dbReference>
<comment type="caution">
    <text evidence="2">The sequence shown here is derived from an EMBL/GenBank/DDBJ whole genome shotgun (WGS) entry which is preliminary data.</text>
</comment>
<keyword evidence="3" id="KW-1185">Reference proteome</keyword>
<dbReference type="SUPFAM" id="SSF54909">
    <property type="entry name" value="Dimeric alpha+beta barrel"/>
    <property type="match status" value="1"/>
</dbReference>
<keyword evidence="2" id="KW-0503">Monooxygenase</keyword>